<evidence type="ECO:0000259" key="3">
    <source>
        <dbReference type="PROSITE" id="PS50825"/>
    </source>
</evidence>
<sequence>MSKSRWGQGWSAVWGCVLVLVACSEQGKSAREAHDGQDARPPMETRAEALAPFAPAFLVEELNRGEAPAQSHRAKEVVRAGRFTFFTAVDREAGIELWRTDGTREGTWRVRDIWPGWGSSTPMSLTAVGDTLYFVADDGGSGRELWKSDGTVEGTVLVRDIFPGGRDASPTQLAAFNGQLLFMASDLDGGGLWRSDGTPEGTVRIAGGFTLLGYAEESPMAAVVGGRYLFAGAGSAHGWELWMSDGTAEGTVLVKDIHPGSGDAFPSRFLALGNTLFFVADDGGTGAELWKSDGTEPGTVRVEDLQPGAPGSEPRSLTVSGGRLFFTAEVGDTGTQVYRSDGTPEGTFLVRDLWAQGVSGARLLTDVAGTLYFVVWEGFGAYGLWKSDGSAAGTVRVRSPLSGDVAATVSSQGRLFLLSGCFGGACRLWVSNGTEAGTTDLTNLMFASTAVSPGYWLADHDAALLAWAEDGRSTRALWTSDGTVGGTVRVQDLGDSRSASASVVRPVQREGILYFAGRDAEAGEELWRSDGTAEGTYRVKDLAEGYRDSYLSELTVVGDALYFWTNPWGTSEYELWRSDGTQAGTVRELSLTNVERDFRQPPFLVPVGGRIFFTRSSSSELWTRNGRVRAFPSSKLSGLTAVGDTLFFTVVSWSRDSQELWKSDGTESGTVLVKKLNDNYSARVPDNFLVAGRTLYFWAYTLHTDDSRSLWRSDGTEAGTFLLLPGRHLAGFGLDADAQVVVGGKLFFIIQTPDARRFELWTSDGTVEGTVRVRDLGPYHYSDVEPASMTAMNGRAYFFHNDGVSGYELWTSDGTEAGTHVVRDLRPGPSGAISGRQPLLSLGPQGPLVFAAATDATGRELWQTDGTEAGTVLVQDLAPGARSSNPQPLATSGQLLYFLADDGTTGHELWAVTNPSADRVPPVITCPEDLQAEATSPQGGLASFTATARDDRTASPRIHYSPVVAHAYPFGTTRITATATDEAGLTARCEFSLTVRDTTPPVLTCPGERFVEATGPQGASVSLPQASVVEVASVPSVVYSPGSGVFPLGTTSVSVTATDGAGLEDTCAFPVTVRDTTPPVVSCPREVLAEATGPEGASVEMPAITASDSVSTAAVSFSPASGSIFPLGSTRVSVTATDGAGLSSRCELPVVVVDSTPPTVTCPDDVTLTADGASGNVVRLPEVTASDRVSSSLVVTYVPASGSVFPVGSTDVKVSVRDAAGNTARCGFQVRLQPRQVEQPDAGAPDAGGGHPPPVVVPGPGTSGGCQAGGAPGASEAALLVAGLALMRARRRRAGA</sequence>
<dbReference type="RefSeq" id="WP_169343474.1">
    <property type="nucleotide sequence ID" value="NZ_JABBJJ010000014.1"/>
</dbReference>
<gene>
    <name evidence="4" type="ORF">HG543_04775</name>
</gene>
<keyword evidence="1" id="KW-0677">Repeat</keyword>
<protein>
    <submittedName>
        <fullName evidence="4">HYR domain-containing protein</fullName>
    </submittedName>
</protein>
<keyword evidence="5" id="KW-1185">Reference proteome</keyword>
<dbReference type="Proteomes" id="UP000518300">
    <property type="component" value="Unassembled WGS sequence"/>
</dbReference>
<feature type="domain" description="HYR" evidence="3">
    <location>
        <begin position="1153"/>
        <end position="1234"/>
    </location>
</feature>
<dbReference type="PANTHER" id="PTHR24273">
    <property type="entry name" value="FI04643P-RELATED"/>
    <property type="match status" value="1"/>
</dbReference>
<evidence type="ECO:0000313" key="5">
    <source>
        <dbReference type="Proteomes" id="UP000518300"/>
    </source>
</evidence>
<dbReference type="EMBL" id="JABBJJ010000014">
    <property type="protein sequence ID" value="NMO14174.1"/>
    <property type="molecule type" value="Genomic_DNA"/>
</dbReference>
<dbReference type="InterPro" id="IPR003410">
    <property type="entry name" value="HYR_dom"/>
</dbReference>
<dbReference type="PANTHER" id="PTHR24273:SF32">
    <property type="entry name" value="HYALIN"/>
    <property type="match status" value="1"/>
</dbReference>
<evidence type="ECO:0000313" key="4">
    <source>
        <dbReference type="EMBL" id="NMO14174.1"/>
    </source>
</evidence>
<proteinExistence type="predicted"/>
<accession>A0A848L675</accession>
<name>A0A848L675_9BACT</name>
<evidence type="ECO:0000256" key="1">
    <source>
        <dbReference type="ARBA" id="ARBA00022737"/>
    </source>
</evidence>
<reference evidence="4 5" key="1">
    <citation type="submission" date="2020-04" db="EMBL/GenBank/DDBJ databases">
        <title>Draft genome of Pyxidicoccus fallax type strain.</title>
        <authorList>
            <person name="Whitworth D.E."/>
        </authorList>
    </citation>
    <scope>NUCLEOTIDE SEQUENCE [LARGE SCALE GENOMIC DNA]</scope>
    <source>
        <strain evidence="4 5">DSM 14698</strain>
    </source>
</reference>
<dbReference type="PROSITE" id="PS50825">
    <property type="entry name" value="HYR"/>
    <property type="match status" value="2"/>
</dbReference>
<dbReference type="PROSITE" id="PS51257">
    <property type="entry name" value="PROKAR_LIPOPROTEIN"/>
    <property type="match status" value="1"/>
</dbReference>
<comment type="caution">
    <text evidence="4">The sequence shown here is derived from an EMBL/GenBank/DDBJ whole genome shotgun (WGS) entry which is preliminary data.</text>
</comment>
<dbReference type="NCBIfam" id="TIGR04534">
    <property type="entry name" value="ELWxxDGT_rpt"/>
    <property type="match status" value="2"/>
</dbReference>
<feature type="domain" description="HYR" evidence="3">
    <location>
        <begin position="996"/>
        <end position="1075"/>
    </location>
</feature>
<evidence type="ECO:0000256" key="2">
    <source>
        <dbReference type="SAM" id="MobiDB-lite"/>
    </source>
</evidence>
<organism evidence="4 5">
    <name type="scientific">Pyxidicoccus fallax</name>
    <dbReference type="NCBI Taxonomy" id="394095"/>
    <lineage>
        <taxon>Bacteria</taxon>
        <taxon>Pseudomonadati</taxon>
        <taxon>Myxococcota</taxon>
        <taxon>Myxococcia</taxon>
        <taxon>Myxococcales</taxon>
        <taxon>Cystobacterineae</taxon>
        <taxon>Myxococcaceae</taxon>
        <taxon>Pyxidicoccus</taxon>
    </lineage>
</organism>
<dbReference type="InterPro" id="IPR030916">
    <property type="entry name" value="ELWxxDGT_rpt"/>
</dbReference>
<dbReference type="SUPFAM" id="SSF75011">
    <property type="entry name" value="3-carboxy-cis,cis-mucoante lactonizing enzyme"/>
    <property type="match status" value="1"/>
</dbReference>
<feature type="compositionally biased region" description="Gly residues" evidence="2">
    <location>
        <begin position="1261"/>
        <end position="1272"/>
    </location>
</feature>
<dbReference type="Pfam" id="PF02494">
    <property type="entry name" value="HYR"/>
    <property type="match status" value="4"/>
</dbReference>
<feature type="region of interest" description="Disordered" evidence="2">
    <location>
        <begin position="1233"/>
        <end position="1272"/>
    </location>
</feature>
<feature type="region of interest" description="Disordered" evidence="2">
    <location>
        <begin position="292"/>
        <end position="316"/>
    </location>
</feature>